<protein>
    <submittedName>
        <fullName evidence="1">Uncharacterized protein</fullName>
    </submittedName>
</protein>
<accession>A0AAD5SD87</accession>
<reference evidence="1" key="1">
    <citation type="submission" date="2020-05" db="EMBL/GenBank/DDBJ databases">
        <title>Phylogenomic resolution of chytrid fungi.</title>
        <authorList>
            <person name="Stajich J.E."/>
            <person name="Amses K."/>
            <person name="Simmons R."/>
            <person name="Seto K."/>
            <person name="Myers J."/>
            <person name="Bonds A."/>
            <person name="Quandt C.A."/>
            <person name="Barry K."/>
            <person name="Liu P."/>
            <person name="Grigoriev I."/>
            <person name="Longcore J.E."/>
            <person name="James T.Y."/>
        </authorList>
    </citation>
    <scope>NUCLEOTIDE SEQUENCE</scope>
    <source>
        <strain evidence="1">JEL0318</strain>
    </source>
</reference>
<keyword evidence="2" id="KW-1185">Reference proteome</keyword>
<evidence type="ECO:0000313" key="2">
    <source>
        <dbReference type="Proteomes" id="UP001212841"/>
    </source>
</evidence>
<comment type="caution">
    <text evidence="1">The sequence shown here is derived from an EMBL/GenBank/DDBJ whole genome shotgun (WGS) entry which is preliminary data.</text>
</comment>
<gene>
    <name evidence="1" type="ORF">HK097_007362</name>
</gene>
<dbReference type="AlphaFoldDB" id="A0AAD5SD87"/>
<dbReference type="EMBL" id="JADGJD010000376">
    <property type="protein sequence ID" value="KAJ3051613.1"/>
    <property type="molecule type" value="Genomic_DNA"/>
</dbReference>
<name>A0AAD5SD87_9FUNG</name>
<dbReference type="Proteomes" id="UP001212841">
    <property type="component" value="Unassembled WGS sequence"/>
</dbReference>
<proteinExistence type="predicted"/>
<sequence length="472" mass="53805">MAKNISFTRQYYAHISEYDALQDLLQNWADQAFGVDQRLSMPLWNQVGMTSGTLTGDEVFNYTVNDRVVGHLRIKAELYNDGIDGYTLTLRNNDITLKRDAFLSMGYTTKKHNTLTVGCRGVGAKNAVASWVVRLGNRFAHPIKAHSGGYCWEPYFIPATEQFSIPKRKRTANNSDNRAKKAHLEKLFQTVLWLKTPPADQIILANETGQLFRSDGPYAKRIFLYHNYIAHYDNARGVNIFPTKKDAIRPTSDRKNIERDCYPALIQHVVDLWKKAVSEKPESIEILYDLVGTDQKCWETTTIAPSFAAELVSEFRRRHGERAYPVTKGTIDDTKWKLRKAFNFVPVQPEMYQILVEHLGLPDAILLREMEGAHTVDIEDSLKGWWEELICIVDIDASVVYAGLDERFPFMVQARDDGKQLTFNAHHFIGDHQKFCSDAEERCNQPEECHNITCSNNSAAPAKIYPTSTSSN</sequence>
<evidence type="ECO:0000313" key="1">
    <source>
        <dbReference type="EMBL" id="KAJ3051613.1"/>
    </source>
</evidence>
<organism evidence="1 2">
    <name type="scientific">Rhizophlyctis rosea</name>
    <dbReference type="NCBI Taxonomy" id="64517"/>
    <lineage>
        <taxon>Eukaryota</taxon>
        <taxon>Fungi</taxon>
        <taxon>Fungi incertae sedis</taxon>
        <taxon>Chytridiomycota</taxon>
        <taxon>Chytridiomycota incertae sedis</taxon>
        <taxon>Chytridiomycetes</taxon>
        <taxon>Rhizophlyctidales</taxon>
        <taxon>Rhizophlyctidaceae</taxon>
        <taxon>Rhizophlyctis</taxon>
    </lineage>
</organism>